<dbReference type="Pfam" id="PF07841">
    <property type="entry name" value="DM4_12"/>
    <property type="match status" value="1"/>
</dbReference>
<evidence type="ECO:0000313" key="3">
    <source>
        <dbReference type="RefSeq" id="XP_052752273.1"/>
    </source>
</evidence>
<dbReference type="Proteomes" id="UP001652740">
    <property type="component" value="Unplaced"/>
</dbReference>
<dbReference type="RefSeq" id="XP_052752273.1">
    <property type="nucleotide sequence ID" value="XM_052896313.1"/>
</dbReference>
<reference evidence="3" key="1">
    <citation type="submission" date="2025-08" db="UniProtKB">
        <authorList>
            <consortium name="RefSeq"/>
        </authorList>
    </citation>
    <scope>IDENTIFICATION</scope>
    <source>
        <tissue evidence="3">Whole larvae</tissue>
    </source>
</reference>
<dbReference type="PANTHER" id="PTHR21398">
    <property type="entry name" value="AGAP007094-PA"/>
    <property type="match status" value="1"/>
</dbReference>
<keyword evidence="1" id="KW-0732">Signal</keyword>
<keyword evidence="2" id="KW-1185">Reference proteome</keyword>
<gene>
    <name evidence="3" type="primary">LOC113510840</name>
</gene>
<protein>
    <submittedName>
        <fullName evidence="3">Uncharacterized protein LOC113510840</fullName>
    </submittedName>
</protein>
<proteinExistence type="predicted"/>
<feature type="chain" id="PRO_5047517487" evidence="1">
    <location>
        <begin position="21"/>
        <end position="280"/>
    </location>
</feature>
<name>A0ABM3MM85_GALME</name>
<sequence>MLIRTFTWISLIATLDCVRTEIAEYSLNNTEMNEYEGIEHSKMLSRRKRYLTFPDGSSFQLVFCAQNQGYLPIAHLMWFGNTAALAWELPTDPKFLYSLKKYEKGYKSNRRQDISKHIYYLDEYGKVIGKVPYKRKPIVNPAFAKRSVDNIQENKRKISIIDMHNAQKRRDYLNNIDESSIEFHRGGRKDLYEKLETLLDGLGWNGRECILRFLCESGKRKNSQGTFLDEIMRATFTLPRGVEFASATHRQYDDAHGTDGDCAVEYPQCEDLHGLQLYDN</sequence>
<dbReference type="GeneID" id="113510840"/>
<evidence type="ECO:0000313" key="2">
    <source>
        <dbReference type="Proteomes" id="UP001652740"/>
    </source>
</evidence>
<dbReference type="PANTHER" id="PTHR21398:SF1">
    <property type="entry name" value="FI03705P"/>
    <property type="match status" value="1"/>
</dbReference>
<organism evidence="2 3">
    <name type="scientific">Galleria mellonella</name>
    <name type="common">Greater wax moth</name>
    <dbReference type="NCBI Taxonomy" id="7137"/>
    <lineage>
        <taxon>Eukaryota</taxon>
        <taxon>Metazoa</taxon>
        <taxon>Ecdysozoa</taxon>
        <taxon>Arthropoda</taxon>
        <taxon>Hexapoda</taxon>
        <taxon>Insecta</taxon>
        <taxon>Pterygota</taxon>
        <taxon>Neoptera</taxon>
        <taxon>Endopterygota</taxon>
        <taxon>Lepidoptera</taxon>
        <taxon>Glossata</taxon>
        <taxon>Ditrysia</taxon>
        <taxon>Pyraloidea</taxon>
        <taxon>Pyralidae</taxon>
        <taxon>Galleriinae</taxon>
        <taxon>Galleria</taxon>
    </lineage>
</organism>
<dbReference type="SMART" id="SM00718">
    <property type="entry name" value="DM4_12"/>
    <property type="match status" value="1"/>
</dbReference>
<accession>A0ABM3MM85</accession>
<dbReference type="InterPro" id="IPR006631">
    <property type="entry name" value="DM4_12"/>
</dbReference>
<evidence type="ECO:0000256" key="1">
    <source>
        <dbReference type="SAM" id="SignalP"/>
    </source>
</evidence>
<feature type="signal peptide" evidence="1">
    <location>
        <begin position="1"/>
        <end position="20"/>
    </location>
</feature>